<feature type="region of interest" description="Disordered" evidence="2">
    <location>
        <begin position="1811"/>
        <end position="1831"/>
    </location>
</feature>
<sequence>MSAVKIEELEGDIIPTTDHFFVKIGEPVPLNSNDSNFDLQTPPSQPLTLSQRFRLTFVAHSQGFYVVKTKDLIDSGNRSGSSVEKLCLVDVAIGRVRILAISSDNLTLAACAAGDIRFYDVQSFLNKEVKQSFSCSLDNSTFVKDMRWTTASENSYAVLSNTGQLYHGRAGFPLKHVMDSVEAVDWCIKGTSVAVARRNVLSILSTNFEEKVSISLPFRSWIGDSEENVSVKVDSVKCVRPDAIIIGCFQFTEDGQEENYLIQVISSKHGEISDDCSELVVQSFYDNYPAMIDDIVSPGSGPYLLLAYLEQCQLVINANMKNTDNHISLLGWTQDDDKSEAEVVDRLEIDRSKWIPKIELQENEDDNLLLGLCIDKVSIYQKVRVQIAAEEEETELSPYCVLMCLTLDGKLVLFHVASLAGSKVSPEVDYAEHDEKDASVKLPVDENSTFSHGLQKKERELDQDVEVREENRKPKHFAEDYTKYREVGSATNVQSVKSDVLQMVPGADVKQVNGSQKTAVIGTSYSSFPVNFNSAAPGLSSNKYFQDDTERTKELPNTNSSRDSQRASYQLPGETFSFPKSSNVTSVSGSSYVDGSGYQNKNYTVGATNANAANVPGKGYCGKPLFVKDANVESPVLYSAATIPGSLGGKPFLVKDVSVESPGISRPVQSGGQLTSIGAESSHLSLPGNSTAESSHLSLPGKGYCGKPLFVKDANVESPVLYSAATIPGSLGGKPFLVKDVSVESPGISRPVQSGGQLTSIGAESSHLSLPGNSTAGKSSIRKFHPSNEQHVNSSKPGISSSDLSKQFGNINEMTKELDLLLKSIEEPGGFRDACTRSLQSSIEEVEQSMDTLSKQCKIRMCQVDQHLEEVHYLLNKTVQVVARKVYLEDIYKQACDSRYWDLWNRQKLNSELELKRQHILSLNQDLTHQLVELERHFNALELNKFSQYGGHHIGRGASQNRHGPSRHIQSLHTLQNAIRSQLVAAENLSECLSKQMATLSLRSPSEEQKNVKELFETIGIPYDASFRSPDTKAFMKTPSSKKLLFSDLTSNNKDKSKRIQASAMKSCEPETARRRRDSLDQSWTCSEPPKTIIKRMLLQDLQKPKWKESSFSKEKIKTFMPVEFAPRQMDARIPSGVLPATETKASFLDSRLALKGVSEHSKTFTPDGNLKAHTQVSDSKSHVLQRSKISAVPPRPAVMHGPSTETRDLAAEKLNVQKLDSSSNSESKPSSLTEMPKKFSFSTRSTTETPSSLFKSSEMPITNNKVTTATSFMMGDKLSGAFTPESWKKNIPSSESHSSSISAASTMVGKVTEFNFDKSWPEKNIPAVLNSGSREPPLSSTNKTPSVSSVSSSVSSIAVPPATVSVTLSNTATSSNISIDSNHTSTSSASDSLHLSNQVPKQTLSLLPNPPCLNSTLESPKSEIQAAVVPNLKTNSDAAAEAVTQLKETLNGESEMKLGSSRNISLTNEQPANKATNSDTNTVSVSQSERPSDAPLQLSTSFLTSTSVSNGKNEGLDVGISQEDEMEEEAPETSNSPELSLGSLGGFGLGSTPNPSIPKSNPFGGSFSNVATSLSSSTNALSVPNGALFRPPSFTFPSTPSPTSTQSTNSGAFSGGFGVGAAVPPQAPNAFGQPAQVGSGQQVLGSVLGTFGQSRQLGGALPGTGFASPPGFGGGFAASNNTGGFPNAAAGGGFASVASTGGGFASVTSTGSGFSGFGAPAGSGFAGAAPAGGGFGAAPAGGGFAAAANSTGGFGGAGSGGGFGGAGSGGGFGGAGSGGGFGGAGSGGGFGGAGSGGGFGAFSSQGSGGFSAFSNTGGNKPPELFTQMRK</sequence>
<feature type="region of interest" description="Disordered" evidence="2">
    <location>
        <begin position="1161"/>
        <end position="1204"/>
    </location>
</feature>
<feature type="compositionally biased region" description="Polar residues" evidence="2">
    <location>
        <begin position="1461"/>
        <end position="1490"/>
    </location>
</feature>
<dbReference type="GO" id="GO:0017056">
    <property type="term" value="F:structural constituent of nuclear pore"/>
    <property type="evidence" value="ECO:0007669"/>
    <property type="project" value="InterPro"/>
</dbReference>
<dbReference type="EMBL" id="CM001217">
    <property type="protein sequence ID" value="KEH42389.1"/>
    <property type="molecule type" value="Genomic_DNA"/>
</dbReference>
<evidence type="ECO:0008006" key="6">
    <source>
        <dbReference type="Google" id="ProtNLM"/>
    </source>
</evidence>
<dbReference type="STRING" id="3880.A0A072VK75"/>
<evidence type="ECO:0000256" key="1">
    <source>
        <dbReference type="SAM" id="Coils"/>
    </source>
</evidence>
<feature type="compositionally biased region" description="Basic and acidic residues" evidence="2">
    <location>
        <begin position="545"/>
        <end position="554"/>
    </location>
</feature>
<feature type="compositionally biased region" description="Polar residues" evidence="2">
    <location>
        <begin position="1241"/>
        <end position="1257"/>
    </location>
</feature>
<evidence type="ECO:0000313" key="4">
    <source>
        <dbReference type="EnsemblPlants" id="KEH42389"/>
    </source>
</evidence>
<feature type="region of interest" description="Disordered" evidence="2">
    <location>
        <begin position="666"/>
        <end position="698"/>
    </location>
</feature>
<feature type="region of interest" description="Disordered" evidence="2">
    <location>
        <begin position="750"/>
        <end position="803"/>
    </location>
</feature>
<dbReference type="PANTHER" id="PTHR34418:SF3">
    <property type="entry name" value="NUCLEAR PORE COMPLEX PROTEIN NUP214"/>
    <property type="match status" value="1"/>
</dbReference>
<reference evidence="3 5" key="1">
    <citation type="journal article" date="2011" name="Nature">
        <title>The Medicago genome provides insight into the evolution of rhizobial symbioses.</title>
        <authorList>
            <person name="Young N.D."/>
            <person name="Debelle F."/>
            <person name="Oldroyd G.E."/>
            <person name="Geurts R."/>
            <person name="Cannon S.B."/>
            <person name="Udvardi M.K."/>
            <person name="Benedito V.A."/>
            <person name="Mayer K.F."/>
            <person name="Gouzy J."/>
            <person name="Schoof H."/>
            <person name="Van de Peer Y."/>
            <person name="Proost S."/>
            <person name="Cook D.R."/>
            <person name="Meyers B.C."/>
            <person name="Spannagl M."/>
            <person name="Cheung F."/>
            <person name="De Mita S."/>
            <person name="Krishnakumar V."/>
            <person name="Gundlach H."/>
            <person name="Zhou S."/>
            <person name="Mudge J."/>
            <person name="Bharti A.K."/>
            <person name="Murray J.D."/>
            <person name="Naoumkina M.A."/>
            <person name="Rosen B."/>
            <person name="Silverstein K.A."/>
            <person name="Tang H."/>
            <person name="Rombauts S."/>
            <person name="Zhao P.X."/>
            <person name="Zhou P."/>
            <person name="Barbe V."/>
            <person name="Bardou P."/>
            <person name="Bechner M."/>
            <person name="Bellec A."/>
            <person name="Berger A."/>
            <person name="Berges H."/>
            <person name="Bidwell S."/>
            <person name="Bisseling T."/>
            <person name="Choisne N."/>
            <person name="Couloux A."/>
            <person name="Denny R."/>
            <person name="Deshpande S."/>
            <person name="Dai X."/>
            <person name="Doyle J.J."/>
            <person name="Dudez A.M."/>
            <person name="Farmer A.D."/>
            <person name="Fouteau S."/>
            <person name="Franken C."/>
            <person name="Gibelin C."/>
            <person name="Gish J."/>
            <person name="Goldstein S."/>
            <person name="Gonzalez A.J."/>
            <person name="Green P.J."/>
            <person name="Hallab A."/>
            <person name="Hartog M."/>
            <person name="Hua A."/>
            <person name="Humphray S.J."/>
            <person name="Jeong D.H."/>
            <person name="Jing Y."/>
            <person name="Jocker A."/>
            <person name="Kenton S.M."/>
            <person name="Kim D.J."/>
            <person name="Klee K."/>
            <person name="Lai H."/>
            <person name="Lang C."/>
            <person name="Lin S."/>
            <person name="Macmil S.L."/>
            <person name="Magdelenat G."/>
            <person name="Matthews L."/>
            <person name="McCorrison J."/>
            <person name="Monaghan E.L."/>
            <person name="Mun J.H."/>
            <person name="Najar F.Z."/>
            <person name="Nicholson C."/>
            <person name="Noirot C."/>
            <person name="O'Bleness M."/>
            <person name="Paule C.R."/>
            <person name="Poulain J."/>
            <person name="Prion F."/>
            <person name="Qin B."/>
            <person name="Qu C."/>
            <person name="Retzel E.F."/>
            <person name="Riddle C."/>
            <person name="Sallet E."/>
            <person name="Samain S."/>
            <person name="Samson N."/>
            <person name="Sanders I."/>
            <person name="Saurat O."/>
            <person name="Scarpelli C."/>
            <person name="Schiex T."/>
            <person name="Segurens B."/>
            <person name="Severin A.J."/>
            <person name="Sherrier D.J."/>
            <person name="Shi R."/>
            <person name="Sims S."/>
            <person name="Singer S.R."/>
            <person name="Sinharoy S."/>
            <person name="Sterck L."/>
            <person name="Viollet A."/>
            <person name="Wang B.B."/>
            <person name="Wang K."/>
            <person name="Wang M."/>
            <person name="Wang X."/>
            <person name="Warfsmann J."/>
            <person name="Weissenbach J."/>
            <person name="White D.D."/>
            <person name="White J.D."/>
            <person name="Wiley G.B."/>
            <person name="Wincker P."/>
            <person name="Xing Y."/>
            <person name="Yang L."/>
            <person name="Yao Z."/>
            <person name="Ying F."/>
            <person name="Zhai J."/>
            <person name="Zhou L."/>
            <person name="Zuber A."/>
            <person name="Denarie J."/>
            <person name="Dixon R.A."/>
            <person name="May G.D."/>
            <person name="Schwartz D.C."/>
            <person name="Rogers J."/>
            <person name="Quetier F."/>
            <person name="Town C.D."/>
            <person name="Roe B.A."/>
        </authorList>
    </citation>
    <scope>NUCLEOTIDE SEQUENCE [LARGE SCALE GENOMIC DNA]</scope>
    <source>
        <strain evidence="3">A17</strain>
        <strain evidence="4 5">cv. Jemalong A17</strain>
    </source>
</reference>
<dbReference type="PANTHER" id="PTHR34418">
    <property type="entry name" value="NUCLEAR PORE COMPLEX PROTEIN NUP214 ISOFORM X1"/>
    <property type="match status" value="1"/>
</dbReference>
<dbReference type="HOGENOM" id="CLU_243789_0_0_1"/>
<feature type="region of interest" description="Disordered" evidence="2">
    <location>
        <begin position="1216"/>
        <end position="1257"/>
    </location>
</feature>
<feature type="compositionally biased region" description="Low complexity" evidence="2">
    <location>
        <begin position="1340"/>
        <end position="1350"/>
    </location>
</feature>
<gene>
    <name evidence="4" type="primary">25484132</name>
    <name evidence="3" type="ordered locus">MTR_1g069005</name>
</gene>
<evidence type="ECO:0000313" key="3">
    <source>
        <dbReference type="EMBL" id="KEH42389.1"/>
    </source>
</evidence>
<feature type="compositionally biased region" description="Low complexity" evidence="2">
    <location>
        <begin position="1222"/>
        <end position="1232"/>
    </location>
</feature>
<feature type="compositionally biased region" description="Polar residues" evidence="2">
    <location>
        <begin position="555"/>
        <end position="568"/>
    </location>
</feature>
<feature type="compositionally biased region" description="Polar residues" evidence="2">
    <location>
        <begin position="667"/>
        <end position="697"/>
    </location>
</feature>
<dbReference type="GO" id="GO:0006405">
    <property type="term" value="P:RNA export from nucleus"/>
    <property type="evidence" value="ECO:0007669"/>
    <property type="project" value="InterPro"/>
</dbReference>
<feature type="region of interest" description="Disordered" evidence="2">
    <location>
        <begin position="1375"/>
        <end position="1395"/>
    </location>
</feature>
<accession>A0A072VK75</accession>
<dbReference type="SUPFAM" id="SSF117289">
    <property type="entry name" value="Nucleoporin domain"/>
    <property type="match status" value="1"/>
</dbReference>
<feature type="compositionally biased region" description="Low complexity" evidence="2">
    <location>
        <begin position="1594"/>
        <end position="1613"/>
    </location>
</feature>
<feature type="compositionally biased region" description="Polar residues" evidence="2">
    <location>
        <begin position="787"/>
        <end position="803"/>
    </location>
</feature>
<feature type="region of interest" description="Disordered" evidence="2">
    <location>
        <begin position="539"/>
        <end position="575"/>
    </location>
</feature>
<reference evidence="4" key="3">
    <citation type="submission" date="2015-04" db="UniProtKB">
        <authorList>
            <consortium name="EnsemblPlants"/>
        </authorList>
    </citation>
    <scope>IDENTIFICATION</scope>
    <source>
        <strain evidence="4">cv. Jemalong A17</strain>
    </source>
</reference>
<evidence type="ECO:0000256" key="2">
    <source>
        <dbReference type="SAM" id="MobiDB-lite"/>
    </source>
</evidence>
<keyword evidence="1" id="KW-0175">Coiled coil</keyword>
<proteinExistence type="predicted"/>
<dbReference type="Proteomes" id="UP000002051">
    <property type="component" value="Unassembled WGS sequence"/>
</dbReference>
<evidence type="ECO:0000313" key="5">
    <source>
        <dbReference type="Proteomes" id="UP000002051"/>
    </source>
</evidence>
<dbReference type="OrthoDB" id="248320at2759"/>
<protein>
    <recommendedName>
        <fullName evidence="6">Nuclear pore complex protein NUP214</fullName>
    </recommendedName>
</protein>
<feature type="region of interest" description="Disordered" evidence="2">
    <location>
        <begin position="1055"/>
        <end position="1086"/>
    </location>
</feature>
<dbReference type="InterPro" id="IPR044694">
    <property type="entry name" value="NUP214"/>
</dbReference>
<name>A0A072VK75_MEDTR</name>
<feature type="region of interest" description="Disordered" evidence="2">
    <location>
        <begin position="1594"/>
        <end position="1620"/>
    </location>
</feature>
<feature type="region of interest" description="Disordered" evidence="2">
    <location>
        <begin position="1524"/>
        <end position="1561"/>
    </location>
</feature>
<feature type="compositionally biased region" description="Polar residues" evidence="2">
    <location>
        <begin position="751"/>
        <end position="778"/>
    </location>
</feature>
<dbReference type="KEGG" id="mtr:25484132"/>
<keyword evidence="5" id="KW-1185">Reference proteome</keyword>
<feature type="compositionally biased region" description="Polar residues" evidence="2">
    <location>
        <begin position="1173"/>
        <end position="1189"/>
    </location>
</feature>
<organism evidence="3 5">
    <name type="scientific">Medicago truncatula</name>
    <name type="common">Barrel medic</name>
    <name type="synonym">Medicago tribuloides</name>
    <dbReference type="NCBI Taxonomy" id="3880"/>
    <lineage>
        <taxon>Eukaryota</taxon>
        <taxon>Viridiplantae</taxon>
        <taxon>Streptophyta</taxon>
        <taxon>Embryophyta</taxon>
        <taxon>Tracheophyta</taxon>
        <taxon>Spermatophyta</taxon>
        <taxon>Magnoliopsida</taxon>
        <taxon>eudicotyledons</taxon>
        <taxon>Gunneridae</taxon>
        <taxon>Pentapetalae</taxon>
        <taxon>rosids</taxon>
        <taxon>fabids</taxon>
        <taxon>Fabales</taxon>
        <taxon>Fabaceae</taxon>
        <taxon>Papilionoideae</taxon>
        <taxon>50 kb inversion clade</taxon>
        <taxon>NPAAA clade</taxon>
        <taxon>Hologalegina</taxon>
        <taxon>IRL clade</taxon>
        <taxon>Trifolieae</taxon>
        <taxon>Medicago</taxon>
    </lineage>
</organism>
<reference evidence="3 5" key="2">
    <citation type="journal article" date="2014" name="BMC Genomics">
        <title>An improved genome release (version Mt4.0) for the model legume Medicago truncatula.</title>
        <authorList>
            <person name="Tang H."/>
            <person name="Krishnakumar V."/>
            <person name="Bidwell S."/>
            <person name="Rosen B."/>
            <person name="Chan A."/>
            <person name="Zhou S."/>
            <person name="Gentzbittel L."/>
            <person name="Childs K.L."/>
            <person name="Yandell M."/>
            <person name="Gundlach H."/>
            <person name="Mayer K.F."/>
            <person name="Schwartz D.C."/>
            <person name="Town C.D."/>
        </authorList>
    </citation>
    <scope>GENOME REANNOTATION</scope>
    <source>
        <strain evidence="3">A17</strain>
        <strain evidence="4 5">cv. Jemalong A17</strain>
    </source>
</reference>
<feature type="coiled-coil region" evidence="1">
    <location>
        <begin position="906"/>
        <end position="944"/>
    </location>
</feature>
<feature type="region of interest" description="Disordered" evidence="2">
    <location>
        <begin position="1451"/>
        <end position="1496"/>
    </location>
</feature>
<dbReference type="EnsemblPlants" id="KEH42389">
    <property type="protein sequence ID" value="KEH42389"/>
    <property type="gene ID" value="MTR_1g069005"/>
</dbReference>
<feature type="region of interest" description="Disordered" evidence="2">
    <location>
        <begin position="1328"/>
        <end position="1350"/>
    </location>
</feature>